<reference evidence="4" key="2">
    <citation type="submission" date="2025-08" db="UniProtKB">
        <authorList>
            <consortium name="Ensembl"/>
        </authorList>
    </citation>
    <scope>IDENTIFICATION</scope>
</reference>
<protein>
    <recommendedName>
        <fullName evidence="3">SRCR domain-containing protein</fullName>
    </recommendedName>
</protein>
<evidence type="ECO:0000256" key="1">
    <source>
        <dbReference type="ARBA" id="ARBA00023157"/>
    </source>
</evidence>
<accession>A0AAY5EMP3</accession>
<dbReference type="PROSITE" id="PS00420">
    <property type="entry name" value="SRCR_1"/>
    <property type="match status" value="1"/>
</dbReference>
<dbReference type="AlphaFoldDB" id="A0AAY5EMP3"/>
<dbReference type="InterPro" id="IPR001190">
    <property type="entry name" value="SRCR"/>
</dbReference>
<feature type="domain" description="SRCR" evidence="3">
    <location>
        <begin position="19"/>
        <end position="95"/>
    </location>
</feature>
<comment type="caution">
    <text evidence="2">Lacks conserved residue(s) required for the propagation of feature annotation.</text>
</comment>
<organism evidence="4 5">
    <name type="scientific">Electrophorus electricus</name>
    <name type="common">Electric eel</name>
    <name type="synonym">Gymnotus electricus</name>
    <dbReference type="NCBI Taxonomy" id="8005"/>
    <lineage>
        <taxon>Eukaryota</taxon>
        <taxon>Metazoa</taxon>
        <taxon>Chordata</taxon>
        <taxon>Craniata</taxon>
        <taxon>Vertebrata</taxon>
        <taxon>Euteleostomi</taxon>
        <taxon>Actinopterygii</taxon>
        <taxon>Neopterygii</taxon>
        <taxon>Teleostei</taxon>
        <taxon>Ostariophysi</taxon>
        <taxon>Gymnotiformes</taxon>
        <taxon>Gymnotoidei</taxon>
        <taxon>Gymnotidae</taxon>
        <taxon>Electrophorus</taxon>
    </lineage>
</organism>
<dbReference type="GeneTree" id="ENSGT00940000163299"/>
<reference evidence="4 5" key="1">
    <citation type="submission" date="2020-05" db="EMBL/GenBank/DDBJ databases">
        <title>Electrophorus electricus (electric eel) genome, fEleEle1, primary haplotype.</title>
        <authorList>
            <person name="Myers G."/>
            <person name="Meyer A."/>
            <person name="Fedrigo O."/>
            <person name="Formenti G."/>
            <person name="Rhie A."/>
            <person name="Tracey A."/>
            <person name="Sims Y."/>
            <person name="Jarvis E.D."/>
        </authorList>
    </citation>
    <scope>NUCLEOTIDE SEQUENCE [LARGE SCALE GENOMIC DNA]</scope>
</reference>
<dbReference type="Pfam" id="PF00530">
    <property type="entry name" value="SRCR"/>
    <property type="match status" value="1"/>
</dbReference>
<dbReference type="Gene3D" id="3.10.250.10">
    <property type="entry name" value="SRCR-like domain"/>
    <property type="match status" value="1"/>
</dbReference>
<name>A0AAY5EMP3_ELEEL</name>
<proteinExistence type="predicted"/>
<keyword evidence="1" id="KW-1015">Disulfide bond</keyword>
<dbReference type="GO" id="GO:0016020">
    <property type="term" value="C:membrane"/>
    <property type="evidence" value="ECO:0007669"/>
    <property type="project" value="InterPro"/>
</dbReference>
<dbReference type="PANTHER" id="PTHR48071">
    <property type="entry name" value="SRCR DOMAIN-CONTAINING PROTEIN"/>
    <property type="match status" value="1"/>
</dbReference>
<dbReference type="PRINTS" id="PR00258">
    <property type="entry name" value="SPERACTRCPTR"/>
</dbReference>
<dbReference type="SUPFAM" id="SSF56487">
    <property type="entry name" value="SRCR-like"/>
    <property type="match status" value="1"/>
</dbReference>
<evidence type="ECO:0000313" key="4">
    <source>
        <dbReference type="Ensembl" id="ENSEEEP00000058178.1"/>
    </source>
</evidence>
<dbReference type="InterPro" id="IPR036772">
    <property type="entry name" value="SRCR-like_dom_sf"/>
</dbReference>
<dbReference type="FunFam" id="3.10.250.10:FF:000009">
    <property type="entry name" value="WC1"/>
    <property type="match status" value="1"/>
</dbReference>
<dbReference type="PROSITE" id="PS50287">
    <property type="entry name" value="SRCR_2"/>
    <property type="match status" value="1"/>
</dbReference>
<dbReference type="Ensembl" id="ENSEEET00000064158.1">
    <property type="protein sequence ID" value="ENSEEEP00000058178.1"/>
    <property type="gene ID" value="ENSEEEG00000025050.1"/>
</dbReference>
<dbReference type="PANTHER" id="PTHR48071:SF18">
    <property type="entry name" value="DELETED IN MALIGNANT BRAIN TUMORS 1 PROTEIN-RELATED"/>
    <property type="match status" value="1"/>
</dbReference>
<dbReference type="SMART" id="SM00202">
    <property type="entry name" value="SR"/>
    <property type="match status" value="1"/>
</dbReference>
<dbReference type="Proteomes" id="UP000314983">
    <property type="component" value="Chromosome 7"/>
</dbReference>
<evidence type="ECO:0000259" key="3">
    <source>
        <dbReference type="PROSITE" id="PS50287"/>
    </source>
</evidence>
<sequence>CGPPVEMLGAAAFGRGEGQVLVDGSSHCAGRVEVLHRGQWGSVCDDDWDMRDAAVVCRELGCGEAVDVLGNSHFGPGSGPIWMDDVECSGSESTLKNSFLGLHNKLHVSLFPILIF</sequence>
<evidence type="ECO:0000313" key="5">
    <source>
        <dbReference type="Proteomes" id="UP000314983"/>
    </source>
</evidence>
<reference evidence="4" key="3">
    <citation type="submission" date="2025-09" db="UniProtKB">
        <authorList>
            <consortium name="Ensembl"/>
        </authorList>
    </citation>
    <scope>IDENTIFICATION</scope>
</reference>
<keyword evidence="5" id="KW-1185">Reference proteome</keyword>
<evidence type="ECO:0000256" key="2">
    <source>
        <dbReference type="PROSITE-ProRule" id="PRU00196"/>
    </source>
</evidence>